<keyword evidence="3" id="KW-1185">Reference proteome</keyword>
<dbReference type="OrthoDB" id="3485059at2759"/>
<evidence type="ECO:0000313" key="2">
    <source>
        <dbReference type="EMBL" id="PPQ81568.1"/>
    </source>
</evidence>
<sequence length="179" mass="17946">MKFQSGFIVLASLVSVAFASTVADVEADIATITSQTKSLDQAIIAFPNSGGSLINALAIHTDAVNLGSAIDKGTTDVNGVTPKPIAEADGKTILSAVQTLQPIIIDTVTQIVAKKAAFQALPIGGIPALVKQDLVNLNASTSKFEAALIASAPADLVSAATAIKSAVDAALASGIAAYS</sequence>
<evidence type="ECO:0008006" key="4">
    <source>
        <dbReference type="Google" id="ProtNLM"/>
    </source>
</evidence>
<evidence type="ECO:0000313" key="3">
    <source>
        <dbReference type="Proteomes" id="UP000283269"/>
    </source>
</evidence>
<accession>A0A409WSS6</accession>
<dbReference type="Pfam" id="PF12296">
    <property type="entry name" value="HsbA"/>
    <property type="match status" value="1"/>
</dbReference>
<keyword evidence="1" id="KW-0732">Signal</keyword>
<dbReference type="AlphaFoldDB" id="A0A409WSS6"/>
<comment type="caution">
    <text evidence="2">The sequence shown here is derived from an EMBL/GenBank/DDBJ whole genome shotgun (WGS) entry which is preliminary data.</text>
</comment>
<dbReference type="EMBL" id="NHYD01003237">
    <property type="protein sequence ID" value="PPQ81568.1"/>
    <property type="molecule type" value="Genomic_DNA"/>
</dbReference>
<gene>
    <name evidence="2" type="ORF">CVT25_013411</name>
</gene>
<feature type="signal peptide" evidence="1">
    <location>
        <begin position="1"/>
        <end position="19"/>
    </location>
</feature>
<organism evidence="2 3">
    <name type="scientific">Psilocybe cyanescens</name>
    <dbReference type="NCBI Taxonomy" id="93625"/>
    <lineage>
        <taxon>Eukaryota</taxon>
        <taxon>Fungi</taxon>
        <taxon>Dikarya</taxon>
        <taxon>Basidiomycota</taxon>
        <taxon>Agaricomycotina</taxon>
        <taxon>Agaricomycetes</taxon>
        <taxon>Agaricomycetidae</taxon>
        <taxon>Agaricales</taxon>
        <taxon>Agaricineae</taxon>
        <taxon>Strophariaceae</taxon>
        <taxon>Psilocybe</taxon>
    </lineage>
</organism>
<evidence type="ECO:0000256" key="1">
    <source>
        <dbReference type="SAM" id="SignalP"/>
    </source>
</evidence>
<reference evidence="2 3" key="1">
    <citation type="journal article" date="2018" name="Evol. Lett.">
        <title>Horizontal gene cluster transfer increased hallucinogenic mushroom diversity.</title>
        <authorList>
            <person name="Reynolds H.T."/>
            <person name="Vijayakumar V."/>
            <person name="Gluck-Thaler E."/>
            <person name="Korotkin H.B."/>
            <person name="Matheny P.B."/>
            <person name="Slot J.C."/>
        </authorList>
    </citation>
    <scope>NUCLEOTIDE SEQUENCE [LARGE SCALE GENOMIC DNA]</scope>
    <source>
        <strain evidence="2 3">2631</strain>
    </source>
</reference>
<name>A0A409WSS6_PSICY</name>
<dbReference type="PANTHER" id="PTHR38123">
    <property type="entry name" value="CELL WALL SERINE-THREONINE-RICH GALACTOMANNOPROTEIN MP1 (AFU_ORTHOLOGUE AFUA_4G03240)"/>
    <property type="match status" value="1"/>
</dbReference>
<dbReference type="InterPro" id="IPR021054">
    <property type="entry name" value="Cell_wall_mannoprotein_1"/>
</dbReference>
<protein>
    <recommendedName>
        <fullName evidence="4">Hydrophobic surface binding protein</fullName>
    </recommendedName>
</protein>
<dbReference type="PANTHER" id="PTHR38123:SF1">
    <property type="entry name" value="HYDROPHOBIC SURFACE BINDING PROTEIN"/>
    <property type="match status" value="1"/>
</dbReference>
<dbReference type="GO" id="GO:0005576">
    <property type="term" value="C:extracellular region"/>
    <property type="evidence" value="ECO:0007669"/>
    <property type="project" value="TreeGrafter"/>
</dbReference>
<dbReference type="Proteomes" id="UP000283269">
    <property type="component" value="Unassembled WGS sequence"/>
</dbReference>
<feature type="chain" id="PRO_5018999445" description="Hydrophobic surface binding protein" evidence="1">
    <location>
        <begin position="20"/>
        <end position="179"/>
    </location>
</feature>
<proteinExistence type="predicted"/>
<dbReference type="Gene3D" id="1.20.1280.140">
    <property type="match status" value="1"/>
</dbReference>
<dbReference type="InParanoid" id="A0A409WSS6"/>